<keyword evidence="3" id="KW-1185">Reference proteome</keyword>
<dbReference type="PANTHER" id="PTHR18964">
    <property type="entry name" value="ROK (REPRESSOR, ORF, KINASE) FAMILY"/>
    <property type="match status" value="1"/>
</dbReference>
<protein>
    <submittedName>
        <fullName evidence="2">Making large colonies protein</fullName>
    </submittedName>
</protein>
<name>A0A0P1GG59_9RHOB</name>
<dbReference type="InterPro" id="IPR000600">
    <property type="entry name" value="ROK"/>
</dbReference>
<dbReference type="EMBL" id="CYSE01000006">
    <property type="protein sequence ID" value="CUH80755.1"/>
    <property type="molecule type" value="Genomic_DNA"/>
</dbReference>
<dbReference type="Pfam" id="PF13412">
    <property type="entry name" value="HTH_24"/>
    <property type="match status" value="1"/>
</dbReference>
<evidence type="ECO:0000256" key="1">
    <source>
        <dbReference type="ARBA" id="ARBA00006479"/>
    </source>
</evidence>
<comment type="similarity">
    <text evidence="1">Belongs to the ROK (NagC/XylR) family.</text>
</comment>
<dbReference type="InterPro" id="IPR043129">
    <property type="entry name" value="ATPase_NBD"/>
</dbReference>
<dbReference type="PANTHER" id="PTHR18964:SF149">
    <property type="entry name" value="BIFUNCTIONAL UDP-N-ACETYLGLUCOSAMINE 2-EPIMERASE_N-ACETYLMANNOSAMINE KINASE"/>
    <property type="match status" value="1"/>
</dbReference>
<reference evidence="2 3" key="1">
    <citation type="submission" date="2015-09" db="EMBL/GenBank/DDBJ databases">
        <authorList>
            <consortium name="Swine Surveillance"/>
        </authorList>
    </citation>
    <scope>NUCLEOTIDE SEQUENCE [LARGE SCALE GENOMIC DNA]</scope>
    <source>
        <strain evidence="2 3">CECT 7648</strain>
    </source>
</reference>
<organism evidence="2 3">
    <name type="scientific">Tropicibacter naphthalenivorans</name>
    <dbReference type="NCBI Taxonomy" id="441103"/>
    <lineage>
        <taxon>Bacteria</taxon>
        <taxon>Pseudomonadati</taxon>
        <taxon>Pseudomonadota</taxon>
        <taxon>Alphaproteobacteria</taxon>
        <taxon>Rhodobacterales</taxon>
        <taxon>Roseobacteraceae</taxon>
        <taxon>Tropicibacter</taxon>
    </lineage>
</organism>
<dbReference type="SUPFAM" id="SSF46785">
    <property type="entry name" value="Winged helix' DNA-binding domain"/>
    <property type="match status" value="1"/>
</dbReference>
<accession>A0A0P1GG59</accession>
<dbReference type="Pfam" id="PF00480">
    <property type="entry name" value="ROK"/>
    <property type="match status" value="1"/>
</dbReference>
<evidence type="ECO:0000313" key="2">
    <source>
        <dbReference type="EMBL" id="CUH80755.1"/>
    </source>
</evidence>
<dbReference type="Gene3D" id="3.30.420.40">
    <property type="match status" value="2"/>
</dbReference>
<gene>
    <name evidence="2" type="primary">mlc</name>
    <name evidence="2" type="ORF">TRN7648_03146</name>
</gene>
<sequence length="403" mass="43211">MTQETAYSIASMSRGSNQSGIRAYNERLVLTLIRQNGPLAKVEIARRTGLSAQTVSVIMRALEADGLLGKGEPVRGKVGQPSVPMGLQPDGAFFLGLKIGQRSLDLILTDFLGAELGRRSLRNTAPLPRTVTEFTNASIGALLETLTKAQRARVAGLGIATPFRLWEFPTPFKVDKAEMQGWRDYDLAAELHAEWGFPVYLQNDASCACGAELVFGDQNKPANFLYYFIGYFIGGGLVLDNALYTGSTGNAAAFGSTPIGVKGGKIVQLFNVASLANLEREMSAATGDNDAVSEDSRAWNVPDHILDPWIMGTAQGLTYAIASATSVIDVECVILDGSIPQDVRARIVEITQRQLRSLTIPGLELPYIREGSVGPDARAFGAASLPLADRFMVDRAALLSAGQ</sequence>
<dbReference type="Gene3D" id="1.10.10.10">
    <property type="entry name" value="Winged helix-like DNA-binding domain superfamily/Winged helix DNA-binding domain"/>
    <property type="match status" value="1"/>
</dbReference>
<dbReference type="SUPFAM" id="SSF53067">
    <property type="entry name" value="Actin-like ATPase domain"/>
    <property type="match status" value="1"/>
</dbReference>
<dbReference type="STRING" id="441103.TRN7648_03146"/>
<dbReference type="InterPro" id="IPR036388">
    <property type="entry name" value="WH-like_DNA-bd_sf"/>
</dbReference>
<dbReference type="Proteomes" id="UP000054935">
    <property type="component" value="Unassembled WGS sequence"/>
</dbReference>
<dbReference type="InterPro" id="IPR036390">
    <property type="entry name" value="WH_DNA-bd_sf"/>
</dbReference>
<dbReference type="AlphaFoldDB" id="A0A0P1GG59"/>
<evidence type="ECO:0000313" key="3">
    <source>
        <dbReference type="Proteomes" id="UP000054935"/>
    </source>
</evidence>
<proteinExistence type="inferred from homology"/>